<dbReference type="PANTHER" id="PTHR33116:SF77">
    <property type="entry name" value="RNA-DIRECTED DNA POLYMERASE"/>
    <property type="match status" value="1"/>
</dbReference>
<sequence length="668" mass="76095">MPRVHSDHCAIILYASQFDFGPSPFRFFNSCLKDPEFVGILRSGWSISSNSRHQLYLSPLSLVASKLRNLKEHIKSWRKEVIEKVRKEMEELTNKINDIDLLAEKGQNAYQKIVEIESRCIEDLKQKSRTKWALEGDENSAFFHGLINKHQRSQRINGIKENGFWITILLTSRRGSKFRKLPSYAIEYLKEPFSLEEIKSSIWACGSDRAPGPDGFSFSFLKKHWEVQDPITINDYRPISLIGCLYKTISKVLVERLKKVVHLVVSTTHTAFIKNKNILDGPLILNEVISWLKKNKKKAFTFKVDFEEAFDSFSWEFLDSTMVSVIINGSATKEFGMERGIRQGDPLSPFLFIIAVEGLHIALESAKENGIFKGIRLPHRGPVISHLQYADDVIFMGSWSTENMKNLIRILRCFELSSGLKINMSKSKLYGFGVQNCELELVAHSFNCSIGSLPFTYLRLPVGASMAQVTHWKPIIEKFQAKLSRWKASTLSFGGRLTLCKVVLCSLGSFYFSIYKAPAKVIKSLERIRMRFFSGGCLESRKMAWIAWDKILAAKERGGISVGSLKAHNLALLGKWWWRFRKQPESIWALVIKVIHGPDGGISRPMATKRRSSCWGSIAGLPISLEKEQVPFLNYFQHVLNVDGSSKWSWSLDPSGGIYCFFTAKPYS</sequence>
<dbReference type="Proteomes" id="UP000235145">
    <property type="component" value="Unassembled WGS sequence"/>
</dbReference>
<evidence type="ECO:0000256" key="1">
    <source>
        <dbReference type="SAM" id="Coils"/>
    </source>
</evidence>
<evidence type="ECO:0000313" key="3">
    <source>
        <dbReference type="EMBL" id="KAJ0209562.1"/>
    </source>
</evidence>
<dbReference type="CDD" id="cd01650">
    <property type="entry name" value="RT_nLTR_like"/>
    <property type="match status" value="1"/>
</dbReference>
<dbReference type="EMBL" id="NBSK02000004">
    <property type="protein sequence ID" value="KAJ0209562.1"/>
    <property type="molecule type" value="Genomic_DNA"/>
</dbReference>
<dbReference type="Pfam" id="PF00078">
    <property type="entry name" value="RVT_1"/>
    <property type="match status" value="1"/>
</dbReference>
<accession>A0A9R1VRF1</accession>
<protein>
    <recommendedName>
        <fullName evidence="2">Reverse transcriptase domain-containing protein</fullName>
    </recommendedName>
</protein>
<name>A0A9R1VRF1_LACSA</name>
<dbReference type="PANTHER" id="PTHR33116">
    <property type="entry name" value="REVERSE TRANSCRIPTASE ZINC-BINDING DOMAIN-CONTAINING PROTEIN-RELATED-RELATED"/>
    <property type="match status" value="1"/>
</dbReference>
<gene>
    <name evidence="3" type="ORF">LSAT_V11C400208020</name>
</gene>
<dbReference type="PROSITE" id="PS50878">
    <property type="entry name" value="RT_POL"/>
    <property type="match status" value="1"/>
</dbReference>
<evidence type="ECO:0000313" key="4">
    <source>
        <dbReference type="Proteomes" id="UP000235145"/>
    </source>
</evidence>
<organism evidence="3 4">
    <name type="scientific">Lactuca sativa</name>
    <name type="common">Garden lettuce</name>
    <dbReference type="NCBI Taxonomy" id="4236"/>
    <lineage>
        <taxon>Eukaryota</taxon>
        <taxon>Viridiplantae</taxon>
        <taxon>Streptophyta</taxon>
        <taxon>Embryophyta</taxon>
        <taxon>Tracheophyta</taxon>
        <taxon>Spermatophyta</taxon>
        <taxon>Magnoliopsida</taxon>
        <taxon>eudicotyledons</taxon>
        <taxon>Gunneridae</taxon>
        <taxon>Pentapetalae</taxon>
        <taxon>asterids</taxon>
        <taxon>campanulids</taxon>
        <taxon>Asterales</taxon>
        <taxon>Asteraceae</taxon>
        <taxon>Cichorioideae</taxon>
        <taxon>Cichorieae</taxon>
        <taxon>Lactucinae</taxon>
        <taxon>Lactuca</taxon>
    </lineage>
</organism>
<dbReference type="InterPro" id="IPR000477">
    <property type="entry name" value="RT_dom"/>
</dbReference>
<feature type="domain" description="Reverse transcriptase" evidence="2">
    <location>
        <begin position="205"/>
        <end position="462"/>
    </location>
</feature>
<proteinExistence type="predicted"/>
<comment type="caution">
    <text evidence="3">The sequence shown here is derived from an EMBL/GenBank/DDBJ whole genome shotgun (WGS) entry which is preliminary data.</text>
</comment>
<keyword evidence="4" id="KW-1185">Reference proteome</keyword>
<reference evidence="3 4" key="1">
    <citation type="journal article" date="2017" name="Nat. Commun.">
        <title>Genome assembly with in vitro proximity ligation data and whole-genome triplication in lettuce.</title>
        <authorList>
            <person name="Reyes-Chin-Wo S."/>
            <person name="Wang Z."/>
            <person name="Yang X."/>
            <person name="Kozik A."/>
            <person name="Arikit S."/>
            <person name="Song C."/>
            <person name="Xia L."/>
            <person name="Froenicke L."/>
            <person name="Lavelle D.O."/>
            <person name="Truco M.J."/>
            <person name="Xia R."/>
            <person name="Zhu S."/>
            <person name="Xu C."/>
            <person name="Xu H."/>
            <person name="Xu X."/>
            <person name="Cox K."/>
            <person name="Korf I."/>
            <person name="Meyers B.C."/>
            <person name="Michelmore R.W."/>
        </authorList>
    </citation>
    <scope>NUCLEOTIDE SEQUENCE [LARGE SCALE GENOMIC DNA]</scope>
    <source>
        <strain evidence="4">cv. Salinas</strain>
        <tissue evidence="3">Seedlings</tissue>
    </source>
</reference>
<dbReference type="AlphaFoldDB" id="A0A9R1VRF1"/>
<feature type="coiled-coil region" evidence="1">
    <location>
        <begin position="67"/>
        <end position="102"/>
    </location>
</feature>
<dbReference type="InterPro" id="IPR043502">
    <property type="entry name" value="DNA/RNA_pol_sf"/>
</dbReference>
<dbReference type="SUPFAM" id="SSF56672">
    <property type="entry name" value="DNA/RNA polymerases"/>
    <property type="match status" value="1"/>
</dbReference>
<keyword evidence="1" id="KW-0175">Coiled coil</keyword>
<evidence type="ECO:0000259" key="2">
    <source>
        <dbReference type="PROSITE" id="PS50878"/>
    </source>
</evidence>